<organism evidence="2 3">
    <name type="scientific">Methylobacterium tardum</name>
    <dbReference type="NCBI Taxonomy" id="374432"/>
    <lineage>
        <taxon>Bacteria</taxon>
        <taxon>Pseudomonadati</taxon>
        <taxon>Pseudomonadota</taxon>
        <taxon>Alphaproteobacteria</taxon>
        <taxon>Hyphomicrobiales</taxon>
        <taxon>Methylobacteriaceae</taxon>
        <taxon>Methylobacterium</taxon>
    </lineage>
</organism>
<dbReference type="AlphaFoldDB" id="A0AA37TAA0"/>
<keyword evidence="3" id="KW-1185">Reference proteome</keyword>
<evidence type="ECO:0000313" key="3">
    <source>
        <dbReference type="Proteomes" id="UP001157440"/>
    </source>
</evidence>
<evidence type="ECO:0000256" key="1">
    <source>
        <dbReference type="SAM" id="SignalP"/>
    </source>
</evidence>
<keyword evidence="1" id="KW-0732">Signal</keyword>
<accession>A0AA37TAA0</accession>
<feature type="signal peptide" evidence="1">
    <location>
        <begin position="1"/>
        <end position="27"/>
    </location>
</feature>
<sequence length="106" mass="11603">MFTKTARTRLAAALAFGGLALAAPAMAAPLSRDAGLQQGSGEVQTVQYGHGYGHRHGGWGHHGFGPRHHHHGGWGRGHHYGWRHHGFGPRHHHHGGWGHRHGHGRW</sequence>
<name>A0AA37TAA0_9HYPH</name>
<protein>
    <submittedName>
        <fullName evidence="2">Uncharacterized protein</fullName>
    </submittedName>
</protein>
<comment type="caution">
    <text evidence="2">The sequence shown here is derived from an EMBL/GenBank/DDBJ whole genome shotgun (WGS) entry which is preliminary data.</text>
</comment>
<dbReference type="RefSeq" id="WP_238194627.1">
    <property type="nucleotide sequence ID" value="NZ_BPQZ01000002.1"/>
</dbReference>
<reference evidence="3" key="1">
    <citation type="journal article" date="2019" name="Int. J. Syst. Evol. Microbiol.">
        <title>The Global Catalogue of Microorganisms (GCM) 10K type strain sequencing project: providing services to taxonomists for standard genome sequencing and annotation.</title>
        <authorList>
            <consortium name="The Broad Institute Genomics Platform"/>
            <consortium name="The Broad Institute Genome Sequencing Center for Infectious Disease"/>
            <person name="Wu L."/>
            <person name="Ma J."/>
        </authorList>
    </citation>
    <scope>NUCLEOTIDE SEQUENCE [LARGE SCALE GENOMIC DNA]</scope>
    <source>
        <strain evidence="3">NBRC 103632</strain>
    </source>
</reference>
<proteinExistence type="predicted"/>
<evidence type="ECO:0000313" key="2">
    <source>
        <dbReference type="EMBL" id="GLS69659.1"/>
    </source>
</evidence>
<dbReference type="EMBL" id="BSPL01000011">
    <property type="protein sequence ID" value="GLS69659.1"/>
    <property type="molecule type" value="Genomic_DNA"/>
</dbReference>
<gene>
    <name evidence="2" type="ORF">GCM10007890_16720</name>
</gene>
<dbReference type="Proteomes" id="UP001157440">
    <property type="component" value="Unassembled WGS sequence"/>
</dbReference>
<feature type="chain" id="PRO_5041401889" evidence="1">
    <location>
        <begin position="28"/>
        <end position="106"/>
    </location>
</feature>